<accession>A0A7W5B214</accession>
<dbReference type="EMBL" id="JACHXK010000015">
    <property type="protein sequence ID" value="MBB3112972.1"/>
    <property type="molecule type" value="Genomic_DNA"/>
</dbReference>
<feature type="compositionally biased region" description="Polar residues" evidence="1">
    <location>
        <begin position="43"/>
        <end position="70"/>
    </location>
</feature>
<protein>
    <recommendedName>
        <fullName evidence="5">Lipoprotein</fullName>
    </recommendedName>
</protein>
<feature type="compositionally biased region" description="Low complexity" evidence="1">
    <location>
        <begin position="115"/>
        <end position="124"/>
    </location>
</feature>
<proteinExistence type="predicted"/>
<evidence type="ECO:0000256" key="2">
    <source>
        <dbReference type="SAM" id="SignalP"/>
    </source>
</evidence>
<keyword evidence="2" id="KW-0732">Signal</keyword>
<feature type="compositionally biased region" description="Low complexity" evidence="1">
    <location>
        <begin position="28"/>
        <end position="42"/>
    </location>
</feature>
<dbReference type="AlphaFoldDB" id="A0A7W5B214"/>
<organism evidence="3 4">
    <name type="scientific">Paenibacillus phyllosphaerae</name>
    <dbReference type="NCBI Taxonomy" id="274593"/>
    <lineage>
        <taxon>Bacteria</taxon>
        <taxon>Bacillati</taxon>
        <taxon>Bacillota</taxon>
        <taxon>Bacilli</taxon>
        <taxon>Bacillales</taxon>
        <taxon>Paenibacillaceae</taxon>
        <taxon>Paenibacillus</taxon>
    </lineage>
</organism>
<dbReference type="Proteomes" id="UP000570361">
    <property type="component" value="Unassembled WGS sequence"/>
</dbReference>
<feature type="compositionally biased region" description="Gly residues" evidence="1">
    <location>
        <begin position="102"/>
        <end position="114"/>
    </location>
</feature>
<dbReference type="PROSITE" id="PS51257">
    <property type="entry name" value="PROKAR_LIPOPROTEIN"/>
    <property type="match status" value="1"/>
</dbReference>
<comment type="caution">
    <text evidence="3">The sequence shown here is derived from an EMBL/GenBank/DDBJ whole genome shotgun (WGS) entry which is preliminary data.</text>
</comment>
<feature type="chain" id="PRO_5031450264" description="Lipoprotein" evidence="2">
    <location>
        <begin position="28"/>
        <end position="233"/>
    </location>
</feature>
<feature type="region of interest" description="Disordered" evidence="1">
    <location>
        <begin position="97"/>
        <end position="164"/>
    </location>
</feature>
<name>A0A7W5B214_9BACL</name>
<reference evidence="3 4" key="1">
    <citation type="submission" date="2020-08" db="EMBL/GenBank/DDBJ databases">
        <title>Genomic Encyclopedia of Type Strains, Phase III (KMG-III): the genomes of soil and plant-associated and newly described type strains.</title>
        <authorList>
            <person name="Whitman W."/>
        </authorList>
    </citation>
    <scope>NUCLEOTIDE SEQUENCE [LARGE SCALE GENOMIC DNA]</scope>
    <source>
        <strain evidence="3 4">CECT 5862</strain>
    </source>
</reference>
<sequence length="233" mass="23485">MLKQMNLKSASAALLLTAMLAGCGNSAEQTANTNETAATTDAVSETGQGTANASGQATTGDAAQSNAQTPERTADLMGKIVSVTADSIVVLKSKMQPADMPQGGGQGGGPGGGQPPTDGTAPQGEAPADGESPEMPAGQDGQTRPEGGRGGGGGFGQMEYTEEQVTVKLSSESAIFSMSFNRESQSAATSQLTTSDLKADDIVTIWLNPDGETAQTVQLRTMPNGNGEAGDKQ</sequence>
<feature type="region of interest" description="Disordered" evidence="1">
    <location>
        <begin position="28"/>
        <end position="70"/>
    </location>
</feature>
<keyword evidence="4" id="KW-1185">Reference proteome</keyword>
<feature type="signal peptide" evidence="2">
    <location>
        <begin position="1"/>
        <end position="27"/>
    </location>
</feature>
<evidence type="ECO:0008006" key="5">
    <source>
        <dbReference type="Google" id="ProtNLM"/>
    </source>
</evidence>
<gene>
    <name evidence="3" type="ORF">FHS18_005074</name>
</gene>
<dbReference type="RefSeq" id="WP_183603069.1">
    <property type="nucleotide sequence ID" value="NZ_JACHXK010000015.1"/>
</dbReference>
<evidence type="ECO:0000256" key="1">
    <source>
        <dbReference type="SAM" id="MobiDB-lite"/>
    </source>
</evidence>
<evidence type="ECO:0000313" key="3">
    <source>
        <dbReference type="EMBL" id="MBB3112972.1"/>
    </source>
</evidence>
<evidence type="ECO:0000313" key="4">
    <source>
        <dbReference type="Proteomes" id="UP000570361"/>
    </source>
</evidence>